<evidence type="ECO:0008006" key="3">
    <source>
        <dbReference type="Google" id="ProtNLM"/>
    </source>
</evidence>
<evidence type="ECO:0000313" key="2">
    <source>
        <dbReference type="Proteomes" id="UP001610631"/>
    </source>
</evidence>
<sequence>MSFEQEWAAARATAEAKAALRLDHAPAAGGATADLALNQDHIGAVGSEAYALHHRLQTDGRHAATASAEAATALAREGFASGAALAKANGRWESQVKTLVAACAQISNGLDYSLSSHAKEEQRLYAEFTSSKIDQYLS</sequence>
<evidence type="ECO:0000313" key="1">
    <source>
        <dbReference type="EMBL" id="MFH7599547.1"/>
    </source>
</evidence>
<comment type="caution">
    <text evidence="1">The sequence shown here is derived from an EMBL/GenBank/DDBJ whole genome shotgun (WGS) entry which is preliminary data.</text>
</comment>
<accession>A0ABW7PPF8</accession>
<proteinExistence type="predicted"/>
<reference evidence="1 2" key="1">
    <citation type="submission" date="2024-03" db="EMBL/GenBank/DDBJ databases">
        <title>Whole genome sequencing of Streptomyces racemochromogenes, to identify antimicrobial biosynthetic gene clusters.</title>
        <authorList>
            <person name="Suryawanshi P."/>
            <person name="Krishnaraj P.U."/>
            <person name="Arun Y.P."/>
            <person name="Suryawanshi M.P."/>
            <person name="Rakshit O."/>
        </authorList>
    </citation>
    <scope>NUCLEOTIDE SEQUENCE [LARGE SCALE GENOMIC DNA]</scope>
    <source>
        <strain evidence="1 2">AUDT626</strain>
    </source>
</reference>
<organism evidence="1 2">
    <name type="scientific">Streptomyces racemochromogenes</name>
    <dbReference type="NCBI Taxonomy" id="67353"/>
    <lineage>
        <taxon>Bacteria</taxon>
        <taxon>Bacillati</taxon>
        <taxon>Actinomycetota</taxon>
        <taxon>Actinomycetes</taxon>
        <taxon>Kitasatosporales</taxon>
        <taxon>Streptomycetaceae</taxon>
        <taxon>Streptomyces</taxon>
    </lineage>
</organism>
<gene>
    <name evidence="1" type="ORF">WDV06_31265</name>
</gene>
<dbReference type="RefSeq" id="WP_395513180.1">
    <property type="nucleotide sequence ID" value="NZ_JBBDHD010000133.1"/>
</dbReference>
<dbReference type="Proteomes" id="UP001610631">
    <property type="component" value="Unassembled WGS sequence"/>
</dbReference>
<dbReference type="EMBL" id="JBBDHD010000133">
    <property type="protein sequence ID" value="MFH7599547.1"/>
    <property type="molecule type" value="Genomic_DNA"/>
</dbReference>
<name>A0ABW7PPF8_9ACTN</name>
<keyword evidence="2" id="KW-1185">Reference proteome</keyword>
<protein>
    <recommendedName>
        <fullName evidence="3">AG1 protein</fullName>
    </recommendedName>
</protein>